<proteinExistence type="inferred from homology"/>
<dbReference type="AlphaFoldDB" id="A0A8C5ENS5"/>
<comment type="similarity">
    <text evidence="5">Belongs to the synaptopodin family.</text>
</comment>
<evidence type="ECO:0000256" key="2">
    <source>
        <dbReference type="ARBA" id="ARBA00009126"/>
    </source>
</evidence>
<feature type="compositionally biased region" description="Polar residues" evidence="7">
    <location>
        <begin position="622"/>
        <end position="639"/>
    </location>
</feature>
<comment type="subcellular location">
    <subcellularLocation>
        <location evidence="1">Cytoplasm</location>
    </subcellularLocation>
</comment>
<dbReference type="CTD" id="100006620"/>
<evidence type="ECO:0000313" key="8">
    <source>
        <dbReference type="Ensembl" id="ENSGWIP00000024383.1"/>
    </source>
</evidence>
<reference evidence="8" key="2">
    <citation type="submission" date="2025-08" db="UniProtKB">
        <authorList>
            <consortium name="Ensembl"/>
        </authorList>
    </citation>
    <scope>IDENTIFICATION</scope>
</reference>
<dbReference type="InterPro" id="IPR008438">
    <property type="entry name" value="MYOZ"/>
</dbReference>
<evidence type="ECO:0000313" key="9">
    <source>
        <dbReference type="Proteomes" id="UP000694680"/>
    </source>
</evidence>
<feature type="compositionally biased region" description="Acidic residues" evidence="7">
    <location>
        <begin position="1"/>
        <end position="10"/>
    </location>
</feature>
<feature type="region of interest" description="Disordered" evidence="7">
    <location>
        <begin position="141"/>
        <end position="179"/>
    </location>
</feature>
<reference evidence="8" key="3">
    <citation type="submission" date="2025-09" db="UniProtKB">
        <authorList>
            <consortium name="Ensembl"/>
        </authorList>
    </citation>
    <scope>IDENTIFICATION</scope>
</reference>
<dbReference type="GO" id="GO:0032233">
    <property type="term" value="P:positive regulation of actin filament bundle assembly"/>
    <property type="evidence" value="ECO:0007669"/>
    <property type="project" value="TreeGrafter"/>
</dbReference>
<keyword evidence="4" id="KW-0597">Phosphoprotein</keyword>
<accession>A0A8C5ENS5</accession>
<dbReference type="OrthoDB" id="8951357at2759"/>
<comment type="similarity">
    <text evidence="2">Belongs to the myozenin family.</text>
</comment>
<dbReference type="GO" id="GO:0015629">
    <property type="term" value="C:actin cytoskeleton"/>
    <property type="evidence" value="ECO:0007669"/>
    <property type="project" value="TreeGrafter"/>
</dbReference>
<sequence>MDPMAEDLENNDTLPTWSGSEGSQDLDVSESYTEYDVIESPEVIDSDPETTDQQDSVDERLKYFESNEGVSYQEEDDSYLSDSRVSTTDTPLIETSQTSQSSHPECPESVPNVDHGSKTHSKSSSSSLEYTADMTLALTLTAEAPQGACNRQDLGTGNRRAESSEEGGSSEVPPASVFFGASNECAEQAETWYLESDTDLYRPDKHRTRYTRRSHNDSQSEKQVKETKSKCKRIARLLTEAPNPLNKGAILFKKRQQRVKKYTLVSYGTGDDTFDDEEKIEEETEQVRSSGYTFVSTSDSEVEEQYSLYHQQHSLSLNWERLQEMDSLPNAKGKGVLMFSQRRKRIDELQSEHEDMRRQGLACEAECTEGEDIYDINERYVCADKTNNMDAKLLLEYKGSIQEMNHASDISKGLVPNRTAKPFMGFQDSRAAPYMSGTISTVTKKPGAKLKVPVPIITNPQVWSPTGDIIASRDERISVPAIRTGILPESKRKPTNKQTKQININQQNKGDRCSYIEPEEDCFSLGAEACNFMQPRTVKLKNPPPVAPKPTINPACPPWMRRSPSCEQYIPPRSPVSQPTHSPVGPHSQRYLQPQEWIQPSQTAIPHVQDQTSVNSWASLNTSQPHLQQTTNRETQQSLRTPSSNQSRSLSLPRRLNSMPSPRPQRPVMTPTQRQTSCQEKAFKPLTPWEAASRSPLGSVDEAFMFQSLTSSVASNVKAAGLLMSLPQPPDEWKRRVSLDPASVSRGQHHHTAPAFQQQSMSRVLPPKKPAFCGPPFRPAQPLKSISRTSIRFMTPDPRSSKYLPAYGACSRSLLH</sequence>
<feature type="region of interest" description="Disordered" evidence="7">
    <location>
        <begin position="566"/>
        <end position="588"/>
    </location>
</feature>
<feature type="compositionally biased region" description="Acidic residues" evidence="7">
    <location>
        <begin position="36"/>
        <end position="56"/>
    </location>
</feature>
<dbReference type="Ensembl" id="ENSGWIT00000026682.1">
    <property type="protein sequence ID" value="ENSGWIP00000024383.1"/>
    <property type="gene ID" value="ENSGWIG00000012949.1"/>
</dbReference>
<organism evidence="8 9">
    <name type="scientific">Gouania willdenowi</name>
    <name type="common">Blunt-snouted clingfish</name>
    <name type="synonym">Lepadogaster willdenowi</name>
    <dbReference type="NCBI Taxonomy" id="441366"/>
    <lineage>
        <taxon>Eukaryota</taxon>
        <taxon>Metazoa</taxon>
        <taxon>Chordata</taxon>
        <taxon>Craniata</taxon>
        <taxon>Vertebrata</taxon>
        <taxon>Euteleostomi</taxon>
        <taxon>Actinopterygii</taxon>
        <taxon>Neopterygii</taxon>
        <taxon>Teleostei</taxon>
        <taxon>Neoteleostei</taxon>
        <taxon>Acanthomorphata</taxon>
        <taxon>Ovalentaria</taxon>
        <taxon>Blenniimorphae</taxon>
        <taxon>Blenniiformes</taxon>
        <taxon>Gobiesocoidei</taxon>
        <taxon>Gobiesocidae</taxon>
        <taxon>Gobiesocinae</taxon>
        <taxon>Gouania</taxon>
    </lineage>
</organism>
<reference evidence="8" key="1">
    <citation type="submission" date="2020-06" db="EMBL/GenBank/DDBJ databases">
        <authorList>
            <consortium name="Wellcome Sanger Institute Data Sharing"/>
        </authorList>
    </citation>
    <scope>NUCLEOTIDE SEQUENCE [LARGE SCALE GENOMIC DNA]</scope>
</reference>
<feature type="region of interest" description="Disordered" evidence="7">
    <location>
        <begin position="1"/>
        <end position="128"/>
    </location>
</feature>
<evidence type="ECO:0000256" key="7">
    <source>
        <dbReference type="SAM" id="MobiDB-lite"/>
    </source>
</evidence>
<evidence type="ECO:0000256" key="6">
    <source>
        <dbReference type="SAM" id="Coils"/>
    </source>
</evidence>
<name>A0A8C5ENS5_GOUWI</name>
<feature type="compositionally biased region" description="Low complexity" evidence="7">
    <location>
        <begin position="640"/>
        <end position="660"/>
    </location>
</feature>
<keyword evidence="6" id="KW-0175">Coiled coil</keyword>
<feature type="compositionally biased region" description="Polar residues" evidence="7">
    <location>
        <begin position="11"/>
        <end position="23"/>
    </location>
</feature>
<protein>
    <submittedName>
        <fullName evidence="8">Synaptopodin-2-like</fullName>
    </submittedName>
</protein>
<gene>
    <name evidence="8" type="primary">LOC114467409</name>
</gene>
<feature type="coiled-coil region" evidence="6">
    <location>
        <begin position="339"/>
        <end position="366"/>
    </location>
</feature>
<keyword evidence="3" id="KW-0963">Cytoplasm</keyword>
<dbReference type="Pfam" id="PF05556">
    <property type="entry name" value="Calsarcin"/>
    <property type="match status" value="1"/>
</dbReference>
<evidence type="ECO:0000256" key="3">
    <source>
        <dbReference type="ARBA" id="ARBA00022490"/>
    </source>
</evidence>
<feature type="region of interest" description="Disordered" evidence="7">
    <location>
        <begin position="622"/>
        <end position="681"/>
    </location>
</feature>
<keyword evidence="9" id="KW-1185">Reference proteome</keyword>
<dbReference type="PANTHER" id="PTHR24217">
    <property type="entry name" value="PUTATIVE-RELATED"/>
    <property type="match status" value="1"/>
</dbReference>
<feature type="compositionally biased region" description="Polar residues" evidence="7">
    <location>
        <begin position="80"/>
        <end position="103"/>
    </location>
</feature>
<evidence type="ECO:0000256" key="5">
    <source>
        <dbReference type="ARBA" id="ARBA00038161"/>
    </source>
</evidence>
<dbReference type="PANTHER" id="PTHR24217:SF9">
    <property type="entry name" value="SYNAPTOPODIN-2"/>
    <property type="match status" value="1"/>
</dbReference>
<evidence type="ECO:0000256" key="4">
    <source>
        <dbReference type="ARBA" id="ARBA00022553"/>
    </source>
</evidence>
<dbReference type="GO" id="GO:0030018">
    <property type="term" value="C:Z disc"/>
    <property type="evidence" value="ECO:0007669"/>
    <property type="project" value="InterPro"/>
</dbReference>
<dbReference type="GO" id="GO:0003779">
    <property type="term" value="F:actin binding"/>
    <property type="evidence" value="ECO:0007669"/>
    <property type="project" value="TreeGrafter"/>
</dbReference>
<evidence type="ECO:0000256" key="1">
    <source>
        <dbReference type="ARBA" id="ARBA00004496"/>
    </source>
</evidence>
<dbReference type="Proteomes" id="UP000694680">
    <property type="component" value="Chromosome 1"/>
</dbReference>
<feature type="compositionally biased region" description="Polar residues" evidence="7">
    <location>
        <begin position="670"/>
        <end position="679"/>
    </location>
</feature>
<dbReference type="GO" id="GO:0005634">
    <property type="term" value="C:nucleus"/>
    <property type="evidence" value="ECO:0007669"/>
    <property type="project" value="TreeGrafter"/>
</dbReference>
<dbReference type="InterPro" id="IPR051976">
    <property type="entry name" value="Synaptopodin_domain"/>
</dbReference>